<evidence type="ECO:0000259" key="2">
    <source>
        <dbReference type="Pfam" id="PF07589"/>
    </source>
</evidence>
<evidence type="ECO:0000313" key="3">
    <source>
        <dbReference type="EMBL" id="GGY38267.1"/>
    </source>
</evidence>
<proteinExistence type="predicted"/>
<reference evidence="3" key="1">
    <citation type="journal article" date="2014" name="Int. J. Syst. Evol. Microbiol.">
        <title>Complete genome sequence of Corynebacterium casei LMG S-19264T (=DSM 44701T), isolated from a smear-ripened cheese.</title>
        <authorList>
            <consortium name="US DOE Joint Genome Institute (JGI-PGF)"/>
            <person name="Walter F."/>
            <person name="Albersmeier A."/>
            <person name="Kalinowski J."/>
            <person name="Ruckert C."/>
        </authorList>
    </citation>
    <scope>NUCLEOTIDE SEQUENCE</scope>
    <source>
        <strain evidence="3">KCTC 12343</strain>
    </source>
</reference>
<gene>
    <name evidence="3" type="ORF">GCM10007387_20310</name>
</gene>
<comment type="caution">
    <text evidence="3">The sequence shown here is derived from an EMBL/GenBank/DDBJ whole genome shotgun (WGS) entry which is preliminary data.</text>
</comment>
<accession>A0AA88C0G3</accession>
<dbReference type="InterPro" id="IPR013424">
    <property type="entry name" value="Ice-binding_C"/>
</dbReference>
<name>A0AA88C0G3_9BURK</name>
<dbReference type="AlphaFoldDB" id="A0AA88C0G3"/>
<dbReference type="Proteomes" id="UP000628442">
    <property type="component" value="Unassembled WGS sequence"/>
</dbReference>
<dbReference type="NCBIfam" id="NF035944">
    <property type="entry name" value="PEPxxWA-CTERM"/>
    <property type="match status" value="1"/>
</dbReference>
<sequence>MRHCRCGTAAAATLLWANAANAELYQFAISGDYSATWQLDTDKAPTAVYPGVSFYYLSVGGLFPDTTWSTADIYFRNSSQGGGLFIVDSGPNSPLVLSSGPQLYSGSEADFDFVVGTHVLTEAMGPGSYTLTISAVPEPATYGMMLAGLGLVGVALRRRQS</sequence>
<reference evidence="3" key="2">
    <citation type="submission" date="2022-12" db="EMBL/GenBank/DDBJ databases">
        <authorList>
            <person name="Sun Q."/>
            <person name="Kim S."/>
        </authorList>
    </citation>
    <scope>NUCLEOTIDE SEQUENCE</scope>
    <source>
        <strain evidence="3">KCTC 12343</strain>
    </source>
</reference>
<dbReference type="Pfam" id="PF07589">
    <property type="entry name" value="PEP-CTERM"/>
    <property type="match status" value="1"/>
</dbReference>
<dbReference type="NCBIfam" id="TIGR02595">
    <property type="entry name" value="PEP_CTERM"/>
    <property type="match status" value="1"/>
</dbReference>
<feature type="chain" id="PRO_5041700150" description="Ice-binding protein C-terminal domain-containing protein" evidence="1">
    <location>
        <begin position="23"/>
        <end position="161"/>
    </location>
</feature>
<organism evidence="3 4">
    <name type="scientific">Pseudoduganella albidiflava</name>
    <dbReference type="NCBI Taxonomy" id="321983"/>
    <lineage>
        <taxon>Bacteria</taxon>
        <taxon>Pseudomonadati</taxon>
        <taxon>Pseudomonadota</taxon>
        <taxon>Betaproteobacteria</taxon>
        <taxon>Burkholderiales</taxon>
        <taxon>Oxalobacteraceae</taxon>
        <taxon>Telluria group</taxon>
        <taxon>Pseudoduganella</taxon>
    </lineage>
</organism>
<evidence type="ECO:0000313" key="4">
    <source>
        <dbReference type="Proteomes" id="UP000628442"/>
    </source>
</evidence>
<evidence type="ECO:0000256" key="1">
    <source>
        <dbReference type="SAM" id="SignalP"/>
    </source>
</evidence>
<feature type="signal peptide" evidence="1">
    <location>
        <begin position="1"/>
        <end position="22"/>
    </location>
</feature>
<feature type="domain" description="Ice-binding protein C-terminal" evidence="2">
    <location>
        <begin position="135"/>
        <end position="159"/>
    </location>
</feature>
<keyword evidence="1" id="KW-0732">Signal</keyword>
<protein>
    <recommendedName>
        <fullName evidence="2">Ice-binding protein C-terminal domain-containing protein</fullName>
    </recommendedName>
</protein>
<dbReference type="EMBL" id="BMWV01000004">
    <property type="protein sequence ID" value="GGY38267.1"/>
    <property type="molecule type" value="Genomic_DNA"/>
</dbReference>